<dbReference type="Pfam" id="PF11937">
    <property type="entry name" value="DUF3455"/>
    <property type="match status" value="1"/>
</dbReference>
<keyword evidence="1" id="KW-0732">Signal</keyword>
<reference evidence="2 3" key="1">
    <citation type="journal article" date="2024" name="IMA Fungus">
        <title>IMA Genome - F19 : A genome assembly and annotation guide to empower mycologists, including annotated draft genome sequences of Ceratocystis pirilliformis, Diaporthe australafricana, Fusarium ophioides, Paecilomyces lecythidis, and Sporothrix stenoceras.</title>
        <authorList>
            <person name="Aylward J."/>
            <person name="Wilson A.M."/>
            <person name="Visagie C.M."/>
            <person name="Spraker J."/>
            <person name="Barnes I."/>
            <person name="Buitendag C."/>
            <person name="Ceriani C."/>
            <person name="Del Mar Angel L."/>
            <person name="du Plessis D."/>
            <person name="Fuchs T."/>
            <person name="Gasser K."/>
            <person name="Kramer D."/>
            <person name="Li W."/>
            <person name="Munsamy K."/>
            <person name="Piso A."/>
            <person name="Price J.L."/>
            <person name="Sonnekus B."/>
            <person name="Thomas C."/>
            <person name="van der Nest A."/>
            <person name="van Dijk A."/>
            <person name="van Heerden A."/>
            <person name="van Vuuren N."/>
            <person name="Yilmaz N."/>
            <person name="Duong T.A."/>
            <person name="van der Merwe N.A."/>
            <person name="Wingfield M.J."/>
            <person name="Wingfield B.D."/>
        </authorList>
    </citation>
    <scope>NUCLEOTIDE SEQUENCE [LARGE SCALE GENOMIC DNA]</scope>
    <source>
        <strain evidence="2 3">CMW 5346</strain>
    </source>
</reference>
<evidence type="ECO:0000313" key="2">
    <source>
        <dbReference type="EMBL" id="KAL1890048.1"/>
    </source>
</evidence>
<evidence type="ECO:0000313" key="3">
    <source>
        <dbReference type="Proteomes" id="UP001583186"/>
    </source>
</evidence>
<protein>
    <recommendedName>
        <fullName evidence="4">Malate dehydrogenase</fullName>
    </recommendedName>
</protein>
<evidence type="ECO:0000256" key="1">
    <source>
        <dbReference type="SAM" id="SignalP"/>
    </source>
</evidence>
<dbReference type="InterPro" id="IPR021851">
    <property type="entry name" value="DUF3455"/>
</dbReference>
<dbReference type="Proteomes" id="UP001583186">
    <property type="component" value="Unassembled WGS sequence"/>
</dbReference>
<gene>
    <name evidence="2" type="ORF">Sste5346_008484</name>
</gene>
<dbReference type="PANTHER" id="PTHR35567:SF3">
    <property type="entry name" value="MALATE DEHYDROGENASE"/>
    <property type="match status" value="1"/>
</dbReference>
<name>A0ABR3YNW8_9PEZI</name>
<proteinExistence type="predicted"/>
<keyword evidence="3" id="KW-1185">Reference proteome</keyword>
<comment type="caution">
    <text evidence="2">The sequence shown here is derived from an EMBL/GenBank/DDBJ whole genome shotgun (WGS) entry which is preliminary data.</text>
</comment>
<organism evidence="2 3">
    <name type="scientific">Sporothrix stenoceras</name>
    <dbReference type="NCBI Taxonomy" id="5173"/>
    <lineage>
        <taxon>Eukaryota</taxon>
        <taxon>Fungi</taxon>
        <taxon>Dikarya</taxon>
        <taxon>Ascomycota</taxon>
        <taxon>Pezizomycotina</taxon>
        <taxon>Sordariomycetes</taxon>
        <taxon>Sordariomycetidae</taxon>
        <taxon>Ophiostomatales</taxon>
        <taxon>Ophiostomataceae</taxon>
        <taxon>Sporothrix</taxon>
    </lineage>
</organism>
<dbReference type="PANTHER" id="PTHR35567">
    <property type="entry name" value="MALATE DEHYDROGENASE (AFU_ORTHOLOGUE AFUA_2G13800)"/>
    <property type="match status" value="1"/>
</dbReference>
<dbReference type="EMBL" id="JAWCUI010000066">
    <property type="protein sequence ID" value="KAL1890048.1"/>
    <property type="molecule type" value="Genomic_DNA"/>
</dbReference>
<evidence type="ECO:0008006" key="4">
    <source>
        <dbReference type="Google" id="ProtNLM"/>
    </source>
</evidence>
<sequence length="262" mass="26070">MAARSFTILASLLAVASAAPAPCKPPVYTLPLTGTGTELPAVPAGLSLLKIAVGHGIQNYTCASTTASTVATGALAVLYDITSLYPGTVKTGLSAAAFSAIPGKVLYGQDIPLNLQTAGAASPGSAATPNVLAEADYGAVIADPFLAAASLALPGVLPSPAPFLGHHYFDANGVPTFDLPAAQLFGVVGKTGDVKAPTTADPGILSSGAVDWLQLSASSNGLSKGIQLVYRVITAGGASQTCSEVNAAGGSVPYAAFYWFFG</sequence>
<feature type="chain" id="PRO_5046696081" description="Malate dehydrogenase" evidence="1">
    <location>
        <begin position="19"/>
        <end position="262"/>
    </location>
</feature>
<accession>A0ABR3YNW8</accession>
<feature type="signal peptide" evidence="1">
    <location>
        <begin position="1"/>
        <end position="18"/>
    </location>
</feature>